<feature type="compositionally biased region" description="Acidic residues" evidence="3">
    <location>
        <begin position="1838"/>
        <end position="1850"/>
    </location>
</feature>
<feature type="coiled-coil region" evidence="2">
    <location>
        <begin position="177"/>
        <end position="233"/>
    </location>
</feature>
<organism evidence="5 6">
    <name type="scientific">Oikopleura dioica</name>
    <name type="common">Tunicate</name>
    <dbReference type="NCBI Taxonomy" id="34765"/>
    <lineage>
        <taxon>Eukaryota</taxon>
        <taxon>Metazoa</taxon>
        <taxon>Chordata</taxon>
        <taxon>Tunicata</taxon>
        <taxon>Appendicularia</taxon>
        <taxon>Copelata</taxon>
        <taxon>Oikopleuridae</taxon>
        <taxon>Oikopleura</taxon>
    </lineage>
</organism>
<feature type="compositionally biased region" description="Polar residues" evidence="3">
    <location>
        <begin position="1958"/>
        <end position="1973"/>
    </location>
</feature>
<feature type="region of interest" description="Disordered" evidence="3">
    <location>
        <begin position="1020"/>
        <end position="1046"/>
    </location>
</feature>
<feature type="compositionally biased region" description="Polar residues" evidence="3">
    <location>
        <begin position="1601"/>
        <end position="1614"/>
    </location>
</feature>
<feature type="compositionally biased region" description="Polar residues" evidence="3">
    <location>
        <begin position="1860"/>
        <end position="1869"/>
    </location>
</feature>
<feature type="compositionally biased region" description="Polar residues" evidence="3">
    <location>
        <begin position="1558"/>
        <end position="1572"/>
    </location>
</feature>
<dbReference type="PROSITE" id="PS51425">
    <property type="entry name" value="SCD"/>
    <property type="match status" value="1"/>
</dbReference>
<gene>
    <name evidence="5" type="ORF">OKIOD_LOCUS16869</name>
</gene>
<keyword evidence="6" id="KW-1185">Reference proteome</keyword>
<dbReference type="InterPro" id="IPR011989">
    <property type="entry name" value="ARM-like"/>
</dbReference>
<dbReference type="Gene3D" id="1.25.10.10">
    <property type="entry name" value="Leucine-rich Repeat Variant"/>
    <property type="match status" value="1"/>
</dbReference>
<dbReference type="InterPro" id="IPR056396">
    <property type="entry name" value="HEAT_SCC3-SA"/>
</dbReference>
<feature type="compositionally biased region" description="Basic and acidic residues" evidence="3">
    <location>
        <begin position="1535"/>
        <end position="1557"/>
    </location>
</feature>
<feature type="compositionally biased region" description="Polar residues" evidence="3">
    <location>
        <begin position="1198"/>
        <end position="1221"/>
    </location>
</feature>
<feature type="compositionally biased region" description="Low complexity" evidence="3">
    <location>
        <begin position="1870"/>
        <end position="1901"/>
    </location>
</feature>
<feature type="compositionally biased region" description="Acidic residues" evidence="3">
    <location>
        <begin position="1319"/>
        <end position="1329"/>
    </location>
</feature>
<evidence type="ECO:0000313" key="6">
    <source>
        <dbReference type="Proteomes" id="UP001158576"/>
    </source>
</evidence>
<dbReference type="SUPFAM" id="SSF48371">
    <property type="entry name" value="ARM repeat"/>
    <property type="match status" value="1"/>
</dbReference>
<sequence>MKGKRGRDHLEISSGRSGSVPVEEETLYSAVLSGKFPMNTLAGGWIERYQRDRDTALLEIIQFFIHASGCRGKVTTELYQGIGGGFQEVLKAMTTEFGEETSEYPLIISTNQFRRFKSCLSEIITQIATKCYEGELLYDEFLMDYVLQLLIEMSQSFVRAFRHTGTFCSMKLMSSLVQAALNVNKEIEDTSKQYEIEYSKMGGERSQDALDMLSDRKTELEGHQQEVEQFLNNVFKDIFIMRYRDICPEIRVICMDEISVWMKTFPKVFLSDQYLKYVGWLLNDKSKEVRRSCLTALGALFKDRELCQDLALFTKRFKKRLISMTCDVDQECAVAAIKALTNVLVNRLELSLDFSDEDCESIYQLVFHVHRPIAVAAAEFLNKNLLTGTGYEENSFTRRGKRRSKNAPHFINLVQFYTDADIHQHTTYLVDALWDVNPSLLKDWECMTQLLLDDDSALKHQDETALVDLLVRTVKQAASGQPPAGRTGGHQKKHTGQSARTKVAEDRSLLTDELIESLPKLFAKFGTDREKIILLLQIPRFFDLDSYTVNRGEKFLDELLHELKQIVKKHAVEEILVEVSETFAYLANPDATICTKVHSAVTLLVDHLNDNFVQTINFMQQNENELSGEDTAVLGTLARRLSLLSGKNDLTHKGLGMTAIELLKSRIMANENGMNFIQLDAGLTSSLMNMIFTDCCWWKIKIEEGQIDDQERVLRNLRFMVDQMLEYAEILLKSSLPKETHESVYCNTVDVLQLFAPQIAHNPIFEPLITSAGDSLIECFKMFLGTYVFEPAMNGSAKNTTESRADKNQDLVKRRRFLAAYCKLFAWKWIDMVHGAEVLMHYLKCYQDYGDIIKEAISKTRNIDQGTSAYTLVTALQKMYLNLLDQNNGVLDKSSQDFAQLKELARRFALTFGLDTNRTRDAVSELHKWGIEFACKVYPGENLPRYMSFLDVLTEFSTKLIKQDRPVIVNHLKRRLPQGVEPAEEEEYWIPFVTYRNTLVPTEGRLRNVPARGAHRVNQTPQFVPAQQQSMQNRQRRLSNSSIMSNDSAASDITAGMSTHHSYMESTAIPRQQNQSSRYSNVTSTPGSAASTETPATRSSTLTKSSSSIRGVLKPRKRQIQDYTPPTAEIGALSISTPAVEISAKKPRKLRGVPQSTPAGQGIDPEKGRGTSSRRVRFQESQKESTTGSSVGRGLFNDKSSTDNATVSPSQDNSAGNTQYENVADRNDGETTDEDMEDINNRLQQSEIHGNTESEASEVEEDFKPRVSQIQAQKNDSPTATDFRDFLAEEQTQTQSPKIPIIKPVLKKRARFTNRPDSESEEGQEEDDSGSATETEAPETPKVKSKRQGGHRRSKSQNLSHRDSKDTSDSDSGSATETEATQKTPVIKRLGRPRSRHHRSIVSKSPETQNSEPGPSGLQSDPSEPILNRPGRRRIRDNISTSESEDEQSQVEEAPDVSPEKSEPTVIRRGRARRARNEDPSSESALETTMEAKSDSEDDSDKKKDSDKENAPAPVQREPTTPIVKARPGRRRKMHSFDTSDSEKEQTQEIVPDKEKQTSTWSTGNSSLQETIIASAEMSPERARGARKKTQFQKPPAMSPRKSQSSHRTASQERVQMETGFELESPSDDHVSSSVGELQIVESESEKNDQSEKENNEPNMMETEGMVTPTNFVRAQGIRRKKGSQKNPARDSVLSSDTRHIEYPQTPSTTVATTSTSSSSQSPVVSQKRTRSFRRRSEVVPTAQEPPTPTPARRRLKPVPENDEISIGGSDRMHVDELRTNQQSQRKSLDARVHLEIKEESDSEMSEASAFSSQSRASTAAYDMENPVDTQYHSPQAESDEYGTPDEELEEQRPTERILESQSIAISTDRSSNMRTYSSSSRAVNMSNPSTRPRTYSSSSRAIERMSEDESEYSDAGNASFQAHTGIGQCASSDMISDIGTVCSPPSRYMRERRKQSDSMTGNASSTNSRKKR</sequence>
<protein>
    <submittedName>
        <fullName evidence="5">Oidioi.mRNA.OKI2018_I69.chr2.g8104.t1.cds</fullName>
    </submittedName>
</protein>
<dbReference type="PANTHER" id="PTHR11199:SF0">
    <property type="entry name" value="LD34181P-RELATED"/>
    <property type="match status" value="1"/>
</dbReference>
<dbReference type="InterPro" id="IPR020839">
    <property type="entry name" value="SCD"/>
</dbReference>
<evidence type="ECO:0000256" key="3">
    <source>
        <dbReference type="SAM" id="MobiDB-lite"/>
    </source>
</evidence>
<evidence type="ECO:0000313" key="5">
    <source>
        <dbReference type="EMBL" id="CAG5114022.1"/>
    </source>
</evidence>
<reference evidence="5 6" key="1">
    <citation type="submission" date="2021-04" db="EMBL/GenBank/DDBJ databases">
        <authorList>
            <person name="Bliznina A."/>
        </authorList>
    </citation>
    <scope>NUCLEOTIDE SEQUENCE [LARGE SCALE GENOMIC DNA]</scope>
</reference>
<feature type="compositionally biased region" description="Acidic residues" evidence="3">
    <location>
        <begin position="1443"/>
        <end position="1455"/>
    </location>
</feature>
<dbReference type="PANTHER" id="PTHR11199">
    <property type="entry name" value="STROMAL ANTIGEN"/>
    <property type="match status" value="1"/>
</dbReference>
<feature type="compositionally biased region" description="Low complexity" evidence="3">
    <location>
        <begin position="1097"/>
        <end position="1108"/>
    </location>
</feature>
<dbReference type="Pfam" id="PF21581">
    <property type="entry name" value="SCD"/>
    <property type="match status" value="1"/>
</dbReference>
<feature type="region of interest" description="Disordered" evidence="3">
    <location>
        <begin position="1932"/>
        <end position="1973"/>
    </location>
</feature>
<feature type="compositionally biased region" description="Basic residues" evidence="3">
    <location>
        <begin position="1389"/>
        <end position="1401"/>
    </location>
</feature>
<evidence type="ECO:0000256" key="1">
    <source>
        <dbReference type="ARBA" id="ARBA00005486"/>
    </source>
</evidence>
<feature type="compositionally biased region" description="Polar residues" evidence="3">
    <location>
        <begin position="1069"/>
        <end position="1096"/>
    </location>
</feature>
<feature type="compositionally biased region" description="Basic and acidic residues" evidence="3">
    <location>
        <begin position="1644"/>
        <end position="1656"/>
    </location>
</feature>
<dbReference type="Pfam" id="PF08514">
    <property type="entry name" value="STAG"/>
    <property type="match status" value="1"/>
</dbReference>
<feature type="compositionally biased region" description="Polar residues" evidence="3">
    <location>
        <begin position="1402"/>
        <end position="1422"/>
    </location>
</feature>
<feature type="region of interest" description="Disordered" evidence="3">
    <location>
        <begin position="1069"/>
        <end position="1125"/>
    </location>
</feature>
<feature type="compositionally biased region" description="Basic and acidic residues" evidence="3">
    <location>
        <begin position="1490"/>
        <end position="1510"/>
    </location>
</feature>
<feature type="domain" description="SCD" evidence="4">
    <location>
        <begin position="239"/>
        <end position="324"/>
    </location>
</feature>
<feature type="compositionally biased region" description="Basic and acidic residues" evidence="3">
    <location>
        <begin position="1787"/>
        <end position="1800"/>
    </location>
</feature>
<dbReference type="InterPro" id="IPR039662">
    <property type="entry name" value="Cohesin_Scc3/SA"/>
</dbReference>
<feature type="compositionally biased region" description="Polar residues" evidence="3">
    <location>
        <begin position="1375"/>
        <end position="1384"/>
    </location>
</feature>
<name>A0ABN7TER6_OIKDI</name>
<dbReference type="Pfam" id="PF24571">
    <property type="entry name" value="HEAT_SCC3-SA"/>
    <property type="match status" value="1"/>
</dbReference>
<feature type="compositionally biased region" description="Basic residues" evidence="3">
    <location>
        <begin position="1343"/>
        <end position="1355"/>
    </location>
</feature>
<dbReference type="EMBL" id="OU015567">
    <property type="protein sequence ID" value="CAG5114022.1"/>
    <property type="molecule type" value="Genomic_DNA"/>
</dbReference>
<feature type="region of interest" description="Disordered" evidence="3">
    <location>
        <begin position="478"/>
        <end position="504"/>
    </location>
</feature>
<feature type="compositionally biased region" description="Polar residues" evidence="3">
    <location>
        <begin position="1241"/>
        <end position="1254"/>
    </location>
</feature>
<dbReference type="Proteomes" id="UP001158576">
    <property type="component" value="Chromosome 2"/>
</dbReference>
<feature type="compositionally biased region" description="Polar residues" evidence="3">
    <location>
        <begin position="1828"/>
        <end position="1837"/>
    </location>
</feature>
<keyword evidence="2" id="KW-0175">Coiled coil</keyword>
<feature type="region of interest" description="Disordered" evidence="3">
    <location>
        <begin position="1145"/>
        <end position="1920"/>
    </location>
</feature>
<feature type="compositionally biased region" description="Low complexity" evidence="3">
    <location>
        <begin position="1806"/>
        <end position="1821"/>
    </location>
</feature>
<evidence type="ECO:0000259" key="4">
    <source>
        <dbReference type="PROSITE" id="PS51425"/>
    </source>
</evidence>
<proteinExistence type="inferred from homology"/>
<feature type="compositionally biased region" description="Polar residues" evidence="3">
    <location>
        <begin position="1268"/>
        <end position="1280"/>
    </location>
</feature>
<accession>A0ABN7TER6</accession>
<dbReference type="InterPro" id="IPR013721">
    <property type="entry name" value="STAG"/>
</dbReference>
<dbReference type="InterPro" id="IPR016024">
    <property type="entry name" value="ARM-type_fold"/>
</dbReference>
<comment type="similarity">
    <text evidence="1">Belongs to the SCC3 family.</text>
</comment>
<evidence type="ECO:0000256" key="2">
    <source>
        <dbReference type="SAM" id="Coils"/>
    </source>
</evidence>
<feature type="compositionally biased region" description="Low complexity" evidence="3">
    <location>
        <begin position="1704"/>
        <end position="1727"/>
    </location>
</feature>